<feature type="compositionally biased region" description="Polar residues" evidence="1">
    <location>
        <begin position="616"/>
        <end position="625"/>
    </location>
</feature>
<dbReference type="InterPro" id="IPR001005">
    <property type="entry name" value="SANT/Myb"/>
</dbReference>
<feature type="compositionally biased region" description="Low complexity" evidence="1">
    <location>
        <begin position="240"/>
        <end position="249"/>
    </location>
</feature>
<evidence type="ECO:0000259" key="5">
    <source>
        <dbReference type="PROSITE" id="PS51294"/>
    </source>
</evidence>
<feature type="compositionally biased region" description="Low complexity" evidence="1">
    <location>
        <begin position="257"/>
        <end position="292"/>
    </location>
</feature>
<dbReference type="PANTHER" id="PTHR10410">
    <property type="entry name" value="EUKARYOTIC TRANSLATION INITIATION FACTOR 3 -RELATED"/>
    <property type="match status" value="1"/>
</dbReference>
<dbReference type="OrthoDB" id="118550at2759"/>
<dbReference type="Pfam" id="PF00249">
    <property type="entry name" value="Myb_DNA-binding"/>
    <property type="match status" value="1"/>
</dbReference>
<reference evidence="6" key="1">
    <citation type="submission" date="2022-07" db="EMBL/GenBank/DDBJ databases">
        <title>Phylogenomic reconstructions and comparative analyses of Kickxellomycotina fungi.</title>
        <authorList>
            <person name="Reynolds N.K."/>
            <person name="Stajich J.E."/>
            <person name="Barry K."/>
            <person name="Grigoriev I.V."/>
            <person name="Crous P."/>
            <person name="Smith M.E."/>
        </authorList>
    </citation>
    <scope>NUCLEOTIDE SEQUENCE</scope>
    <source>
        <strain evidence="6">NBRC 105414</strain>
    </source>
</reference>
<dbReference type="CDD" id="cd00167">
    <property type="entry name" value="SANT"/>
    <property type="match status" value="1"/>
</dbReference>
<dbReference type="AlphaFoldDB" id="A0A9W8HM93"/>
<dbReference type="SUPFAM" id="SSF102712">
    <property type="entry name" value="JAB1/MPN domain"/>
    <property type="match status" value="1"/>
</dbReference>
<dbReference type="InterPro" id="IPR037518">
    <property type="entry name" value="MPN"/>
</dbReference>
<name>A0A9W8HM93_9FUNG</name>
<dbReference type="PROSITE" id="PS51294">
    <property type="entry name" value="HTH_MYB"/>
    <property type="match status" value="1"/>
</dbReference>
<feature type="compositionally biased region" description="Basic and acidic residues" evidence="1">
    <location>
        <begin position="60"/>
        <end position="70"/>
    </location>
</feature>
<dbReference type="InterPro" id="IPR050242">
    <property type="entry name" value="JAMM_MPN+_peptidase_M67A"/>
</dbReference>
<gene>
    <name evidence="6" type="ORF">H4R18_000031</name>
</gene>
<keyword evidence="7" id="KW-1185">Reference proteome</keyword>
<dbReference type="PROSITE" id="PS50090">
    <property type="entry name" value="MYB_LIKE"/>
    <property type="match status" value="1"/>
</dbReference>
<dbReference type="InterPro" id="IPR017930">
    <property type="entry name" value="Myb_dom"/>
</dbReference>
<feature type="domain" description="MPN" evidence="3">
    <location>
        <begin position="351"/>
        <end position="491"/>
    </location>
</feature>
<evidence type="ECO:0000313" key="6">
    <source>
        <dbReference type="EMBL" id="KAJ2786184.1"/>
    </source>
</evidence>
<feature type="compositionally biased region" description="Low complexity" evidence="1">
    <location>
        <begin position="36"/>
        <end position="49"/>
    </location>
</feature>
<feature type="domain" description="HTH myb-type" evidence="5">
    <location>
        <begin position="143"/>
        <end position="188"/>
    </location>
</feature>
<dbReference type="Gene3D" id="3.40.140.10">
    <property type="entry name" value="Cytidine Deaminase, domain 2"/>
    <property type="match status" value="1"/>
</dbReference>
<feature type="compositionally biased region" description="Low complexity" evidence="1">
    <location>
        <begin position="92"/>
        <end position="103"/>
    </location>
</feature>
<accession>A0A9W8HM93</accession>
<evidence type="ECO:0008006" key="8">
    <source>
        <dbReference type="Google" id="ProtNLM"/>
    </source>
</evidence>
<dbReference type="SMART" id="SM00717">
    <property type="entry name" value="SANT"/>
    <property type="match status" value="1"/>
</dbReference>
<dbReference type="SUPFAM" id="SSF46689">
    <property type="entry name" value="Homeodomain-like"/>
    <property type="match status" value="1"/>
</dbReference>
<protein>
    <recommendedName>
        <fullName evidence="8">Myb-like, SWIRM and MPN domain-containing protein 1</fullName>
    </recommendedName>
</protein>
<feature type="region of interest" description="Disordered" evidence="1">
    <location>
        <begin position="31"/>
        <end position="176"/>
    </location>
</feature>
<dbReference type="InterPro" id="IPR000555">
    <property type="entry name" value="JAMM/MPN+_dom"/>
</dbReference>
<feature type="region of interest" description="Disordered" evidence="1">
    <location>
        <begin position="573"/>
        <end position="648"/>
    </location>
</feature>
<dbReference type="PROSITE" id="PS50249">
    <property type="entry name" value="MPN"/>
    <property type="match status" value="1"/>
</dbReference>
<sequence length="697" mass="74385">MDSAAAKISAQEEDDLSSALIAKLLAEDSAGGGQYQGYYDDYGNGAAHAAADDDEYASANERDGDWDPGMKRRRKPKAGARQRRPPSSSGHSSANAADPASSSDSERPEGAKRPRKPRPAAKKDKPPPPPPVAEGQYRAGAYTEDEELKFREGLELHGRSWSRISEHVVTRDAKSIRSHAQKYFIKLFRDKAPLPDKVRESGEGYTLSGRPLDPNSAAARPYLQHVMQLDPPPAKPPRPSAAAPAGPADPADPDGPAPASADAPADPSPCDSGAPPATASPAPAAEPDGAGEQQQQPLASPTRTEYAMSRPQRSQARTTALHYDDPHQMVRCTPFAGRPLSNVAGCQPFRNVVHTNALLAMDLHAHLMLAEVIGLLGGRWDAKERVLVVEKAFPCTALETSDAHTNVEMDPGSELIVRQQIADAGLCVVGWYHSHPTFRPDPSIIDIENQTAYQKLFRDSESAEEPFVGAIVGPYDPGLPGPVSVFNWFWVGKSAVDRGHPKRLVVETVADSALPAADQDALLRLLDEAGSLEHRAPLEEAWRPSSTELRSLKMVVSLTQRMPWLLDGPVASEQLQEPAPEQALPDSVPDSTAAGADDAEAGKPGDAVPDSPSDAEPNSQSNAVPDSQGDAEPGKPAEQRVVSHAHSLAGQKAAQDQFLAAVCRRFSAGIFKTAANGEPADPHALGRVLAAYFTQLQ</sequence>
<evidence type="ECO:0000256" key="1">
    <source>
        <dbReference type="SAM" id="MobiDB-lite"/>
    </source>
</evidence>
<feature type="compositionally biased region" description="Basic and acidic residues" evidence="1">
    <location>
        <begin position="148"/>
        <end position="175"/>
    </location>
</feature>
<feature type="domain" description="Myb-like" evidence="2">
    <location>
        <begin position="134"/>
        <end position="184"/>
    </location>
</feature>
<evidence type="ECO:0000259" key="4">
    <source>
        <dbReference type="PROSITE" id="PS51293"/>
    </source>
</evidence>
<comment type="caution">
    <text evidence="6">The sequence shown here is derived from an EMBL/GenBank/DDBJ whole genome shotgun (WGS) entry which is preliminary data.</text>
</comment>
<organism evidence="6 7">
    <name type="scientific">Coemansia javaensis</name>
    <dbReference type="NCBI Taxonomy" id="2761396"/>
    <lineage>
        <taxon>Eukaryota</taxon>
        <taxon>Fungi</taxon>
        <taxon>Fungi incertae sedis</taxon>
        <taxon>Zoopagomycota</taxon>
        <taxon>Kickxellomycotina</taxon>
        <taxon>Kickxellomycetes</taxon>
        <taxon>Kickxellales</taxon>
        <taxon>Kickxellaceae</taxon>
        <taxon>Coemansia</taxon>
    </lineage>
</organism>
<feature type="domain" description="SANT" evidence="4">
    <location>
        <begin position="143"/>
        <end position="188"/>
    </location>
</feature>
<dbReference type="Proteomes" id="UP001140217">
    <property type="component" value="Unassembled WGS sequence"/>
</dbReference>
<evidence type="ECO:0000313" key="7">
    <source>
        <dbReference type="Proteomes" id="UP001140217"/>
    </source>
</evidence>
<feature type="compositionally biased region" description="Pro residues" evidence="1">
    <location>
        <begin position="230"/>
        <end position="239"/>
    </location>
</feature>
<dbReference type="PROSITE" id="PS51293">
    <property type="entry name" value="SANT"/>
    <property type="match status" value="1"/>
</dbReference>
<proteinExistence type="predicted"/>
<dbReference type="Gene3D" id="1.10.10.60">
    <property type="entry name" value="Homeodomain-like"/>
    <property type="match status" value="1"/>
</dbReference>
<dbReference type="EMBL" id="JANBUL010000003">
    <property type="protein sequence ID" value="KAJ2786184.1"/>
    <property type="molecule type" value="Genomic_DNA"/>
</dbReference>
<dbReference type="InterPro" id="IPR017884">
    <property type="entry name" value="SANT_dom"/>
</dbReference>
<evidence type="ECO:0000259" key="3">
    <source>
        <dbReference type="PROSITE" id="PS50249"/>
    </source>
</evidence>
<feature type="compositionally biased region" description="Basic residues" evidence="1">
    <location>
        <begin position="71"/>
        <end position="84"/>
    </location>
</feature>
<feature type="compositionally biased region" description="Basic and acidic residues" evidence="1">
    <location>
        <begin position="189"/>
        <end position="202"/>
    </location>
</feature>
<evidence type="ECO:0000259" key="2">
    <source>
        <dbReference type="PROSITE" id="PS50090"/>
    </source>
</evidence>
<feature type="region of interest" description="Disordered" evidence="1">
    <location>
        <begin position="189"/>
        <end position="322"/>
    </location>
</feature>
<dbReference type="GO" id="GO:0008237">
    <property type="term" value="F:metallopeptidase activity"/>
    <property type="evidence" value="ECO:0007669"/>
    <property type="project" value="InterPro"/>
</dbReference>
<dbReference type="Pfam" id="PF01398">
    <property type="entry name" value="JAB"/>
    <property type="match status" value="1"/>
</dbReference>
<feature type="compositionally biased region" description="Polar residues" evidence="1">
    <location>
        <begin position="293"/>
        <end position="303"/>
    </location>
</feature>
<dbReference type="InterPro" id="IPR009057">
    <property type="entry name" value="Homeodomain-like_sf"/>
</dbReference>